<name>A0A0M9A0Q9_9HYME</name>
<evidence type="ECO:0000313" key="1">
    <source>
        <dbReference type="EMBL" id="KOX74797.1"/>
    </source>
</evidence>
<organism evidence="1 2">
    <name type="scientific">Melipona quadrifasciata</name>
    <dbReference type="NCBI Taxonomy" id="166423"/>
    <lineage>
        <taxon>Eukaryota</taxon>
        <taxon>Metazoa</taxon>
        <taxon>Ecdysozoa</taxon>
        <taxon>Arthropoda</taxon>
        <taxon>Hexapoda</taxon>
        <taxon>Insecta</taxon>
        <taxon>Pterygota</taxon>
        <taxon>Neoptera</taxon>
        <taxon>Endopterygota</taxon>
        <taxon>Hymenoptera</taxon>
        <taxon>Apocrita</taxon>
        <taxon>Aculeata</taxon>
        <taxon>Apoidea</taxon>
        <taxon>Anthophila</taxon>
        <taxon>Apidae</taxon>
        <taxon>Melipona</taxon>
    </lineage>
</organism>
<keyword evidence="2" id="KW-1185">Reference proteome</keyword>
<protein>
    <submittedName>
        <fullName evidence="1">Uncharacterized protein</fullName>
    </submittedName>
</protein>
<accession>A0A0M9A0Q9</accession>
<proteinExistence type="predicted"/>
<evidence type="ECO:0000313" key="2">
    <source>
        <dbReference type="Proteomes" id="UP000053105"/>
    </source>
</evidence>
<reference evidence="1 2" key="1">
    <citation type="submission" date="2015-07" db="EMBL/GenBank/DDBJ databases">
        <title>The genome of Melipona quadrifasciata.</title>
        <authorList>
            <person name="Pan H."/>
            <person name="Kapheim K."/>
        </authorList>
    </citation>
    <scope>NUCLEOTIDE SEQUENCE [LARGE SCALE GENOMIC DNA]</scope>
    <source>
        <strain evidence="1">0111107301</strain>
        <tissue evidence="1">Whole body</tissue>
    </source>
</reference>
<gene>
    <name evidence="1" type="ORF">WN51_00496</name>
</gene>
<sequence length="154" mass="18365">MLLHNRGKFLRLTIWIQRPKFDSSLISERKEGITLYTKRNEVKEKVRGEHTRWLLQFIHNWYTFFWIFGVTRNNSVGAEEVSVTVVYLGFIAQVESSSFLEFSYLNHNNFAEEVFLGWNLFYEESLHRLEVSSTHVSSYITQRLMGSRYNEVNQ</sequence>
<dbReference type="AlphaFoldDB" id="A0A0M9A0Q9"/>
<dbReference type="Proteomes" id="UP000053105">
    <property type="component" value="Unassembled WGS sequence"/>
</dbReference>
<dbReference type="EMBL" id="KQ435780">
    <property type="protein sequence ID" value="KOX74797.1"/>
    <property type="molecule type" value="Genomic_DNA"/>
</dbReference>